<dbReference type="Ensembl" id="ENSPMGT00000014182.1">
    <property type="protein sequence ID" value="ENSPMGP00000013287.1"/>
    <property type="gene ID" value="ENSPMGG00000010957.1"/>
</dbReference>
<dbReference type="InterPro" id="IPR043519">
    <property type="entry name" value="NT_sf"/>
</dbReference>
<feature type="domain" description="DZF" evidence="1">
    <location>
        <begin position="56"/>
        <end position="181"/>
    </location>
</feature>
<dbReference type="InterPro" id="IPR006561">
    <property type="entry name" value="DZF_dom"/>
</dbReference>
<dbReference type="PANTHER" id="PTHR45762:SF4">
    <property type="entry name" value="INTERLEUKIN ENHANCER-BINDING FACTOR 3"/>
    <property type="match status" value="1"/>
</dbReference>
<dbReference type="Proteomes" id="UP000261520">
    <property type="component" value="Unplaced"/>
</dbReference>
<sequence>IMAAAQAKWDEHEAYEELLYWDDLIQRGHRLHPHDYDRYEELRYWYDCLCYEEDLRQYHDYLAAIEEIEGQMQHETCPRPYDRHVMAKHSDIYPSARFLDAVQMIISHVEHALKTVSDQMDATPSDEQGRVLRGVMRVGLVAKGLILKGDKDLELVLLSSKKPTVALLKQVTEKLVVELEV</sequence>
<protein>
    <recommendedName>
        <fullName evidence="1">DZF domain-containing protein</fullName>
    </recommendedName>
</protein>
<dbReference type="STRING" id="409849.ENSPMGP00000013287"/>
<dbReference type="PROSITE" id="PS51703">
    <property type="entry name" value="DZF"/>
    <property type="match status" value="1"/>
</dbReference>
<dbReference type="GO" id="GO:0003725">
    <property type="term" value="F:double-stranded RNA binding"/>
    <property type="evidence" value="ECO:0007669"/>
    <property type="project" value="TreeGrafter"/>
</dbReference>
<evidence type="ECO:0000313" key="2">
    <source>
        <dbReference type="Ensembl" id="ENSPMGP00000013287.1"/>
    </source>
</evidence>
<dbReference type="AlphaFoldDB" id="A0A3B4A8A9"/>
<dbReference type="Pfam" id="PF07528">
    <property type="entry name" value="DZF_N"/>
    <property type="match status" value="1"/>
</dbReference>
<accession>A0A3B4A8A9</accession>
<evidence type="ECO:0000313" key="3">
    <source>
        <dbReference type="Proteomes" id="UP000261520"/>
    </source>
</evidence>
<name>A0A3B4A8A9_9GOBI</name>
<keyword evidence="3" id="KW-1185">Reference proteome</keyword>
<reference evidence="2" key="1">
    <citation type="submission" date="2025-08" db="UniProtKB">
        <authorList>
            <consortium name="Ensembl"/>
        </authorList>
    </citation>
    <scope>IDENTIFICATION</scope>
</reference>
<reference evidence="2" key="2">
    <citation type="submission" date="2025-09" db="UniProtKB">
        <authorList>
            <consortium name="Ensembl"/>
        </authorList>
    </citation>
    <scope>IDENTIFICATION</scope>
</reference>
<dbReference type="PROSITE" id="PS50152">
    <property type="entry name" value="25A_SYNTH_3"/>
    <property type="match status" value="1"/>
</dbReference>
<evidence type="ECO:0000259" key="1">
    <source>
        <dbReference type="PROSITE" id="PS51703"/>
    </source>
</evidence>
<dbReference type="FunFam" id="3.30.460.10:FF:000011">
    <property type="entry name" value="interleukin enhancer-binding factor 3 isoform X1"/>
    <property type="match status" value="1"/>
</dbReference>
<dbReference type="Gene3D" id="3.30.460.10">
    <property type="entry name" value="Beta Polymerase, domain 2"/>
    <property type="match status" value="1"/>
</dbReference>
<organism evidence="2 3">
    <name type="scientific">Periophthalmus magnuspinnatus</name>
    <dbReference type="NCBI Taxonomy" id="409849"/>
    <lineage>
        <taxon>Eukaryota</taxon>
        <taxon>Metazoa</taxon>
        <taxon>Chordata</taxon>
        <taxon>Craniata</taxon>
        <taxon>Vertebrata</taxon>
        <taxon>Euteleostomi</taxon>
        <taxon>Actinopterygii</taxon>
        <taxon>Neopterygii</taxon>
        <taxon>Teleostei</taxon>
        <taxon>Neoteleostei</taxon>
        <taxon>Acanthomorphata</taxon>
        <taxon>Gobiaria</taxon>
        <taxon>Gobiiformes</taxon>
        <taxon>Gobioidei</taxon>
        <taxon>Gobiidae</taxon>
        <taxon>Oxudercinae</taxon>
        <taxon>Periophthalmus</taxon>
    </lineage>
</organism>
<proteinExistence type="predicted"/>
<dbReference type="GO" id="GO:0071011">
    <property type="term" value="C:precatalytic spliceosome"/>
    <property type="evidence" value="ECO:0007669"/>
    <property type="project" value="TreeGrafter"/>
</dbReference>
<dbReference type="GO" id="GO:0003727">
    <property type="term" value="F:single-stranded RNA binding"/>
    <property type="evidence" value="ECO:0007669"/>
    <property type="project" value="TreeGrafter"/>
</dbReference>
<dbReference type="PANTHER" id="PTHR45762">
    <property type="entry name" value="ZINC FINGER RNA-BINDING PROTEIN"/>
    <property type="match status" value="1"/>
</dbReference>
<dbReference type="InterPro" id="IPR049401">
    <property type="entry name" value="DZF_dom_N"/>
</dbReference>